<dbReference type="PANTHER" id="PTHR26451">
    <property type="entry name" value="G_PROTEIN_RECEP_F1_2 DOMAIN-CONTAINING PROTEIN"/>
    <property type="match status" value="1"/>
</dbReference>
<keyword evidence="12" id="KW-0807">Transducer</keyword>
<keyword evidence="10" id="KW-0675">Receptor</keyword>
<evidence type="ECO:0000256" key="6">
    <source>
        <dbReference type="ARBA" id="ARBA00022989"/>
    </source>
</evidence>
<dbReference type="AlphaFoldDB" id="A0A3Q2YBD5"/>
<evidence type="ECO:0000256" key="4">
    <source>
        <dbReference type="ARBA" id="ARBA00022692"/>
    </source>
</evidence>
<evidence type="ECO:0000256" key="3">
    <source>
        <dbReference type="ARBA" id="ARBA00022606"/>
    </source>
</evidence>
<keyword evidence="2" id="KW-1003">Cell membrane</keyword>
<dbReference type="InterPro" id="IPR052921">
    <property type="entry name" value="GPCR1_Superfamily_Member"/>
</dbReference>
<dbReference type="SUPFAM" id="SSF81321">
    <property type="entry name" value="Family A G protein-coupled receptor-like"/>
    <property type="match status" value="1"/>
</dbReference>
<sequence length="305" mass="34965">MPNLTLSPYFNLTMFMNIGPYRYLALASCLLLYLFIVCANWTILLTIFREKTLHEPMYIFIACFLSFNALYGSTGFFPRFLMDLASDTHLISRAACFTQIYLIYTYGANEMTTLCVMAYDRYLAVCHPLHYHTRMTVKKALTLVGLAWLLPVFILTTVIYLSATLPLCGNEIQKVFCANWNVVKLSCMPTVVNNAVGMFVTISTIFIPLAFILYTYTRIMSTSWRRSAKYKGRVFQSCLPHMVSFVIFSIAIFCDIALSRYNVEQMNAFVAIILSLEFVVIPPVLNPLVYGLKLSDIRRHIFKML</sequence>
<dbReference type="InterPro" id="IPR017452">
    <property type="entry name" value="GPCR_Rhodpsn_7TM"/>
</dbReference>
<feature type="transmembrane region" description="Helical" evidence="13">
    <location>
        <begin position="20"/>
        <end position="45"/>
    </location>
</feature>
<dbReference type="InterPro" id="IPR000276">
    <property type="entry name" value="GPCR_Rhodpsn"/>
</dbReference>
<evidence type="ECO:0000256" key="1">
    <source>
        <dbReference type="ARBA" id="ARBA00004651"/>
    </source>
</evidence>
<keyword evidence="6 13" id="KW-1133">Transmembrane helix</keyword>
<evidence type="ECO:0000256" key="8">
    <source>
        <dbReference type="ARBA" id="ARBA00023136"/>
    </source>
</evidence>
<keyword evidence="4 13" id="KW-0812">Transmembrane</keyword>
<feature type="transmembrane region" description="Helical" evidence="13">
    <location>
        <begin position="101"/>
        <end position="119"/>
    </location>
</feature>
<dbReference type="PRINTS" id="PR00237">
    <property type="entry name" value="GPCRRHODOPSN"/>
</dbReference>
<feature type="transmembrane region" description="Helical" evidence="13">
    <location>
        <begin position="270"/>
        <end position="292"/>
    </location>
</feature>
<organism evidence="15 16">
    <name type="scientific">Hippocampus comes</name>
    <name type="common">Tiger tail seahorse</name>
    <dbReference type="NCBI Taxonomy" id="109280"/>
    <lineage>
        <taxon>Eukaryota</taxon>
        <taxon>Metazoa</taxon>
        <taxon>Chordata</taxon>
        <taxon>Craniata</taxon>
        <taxon>Vertebrata</taxon>
        <taxon>Euteleostomi</taxon>
        <taxon>Actinopterygii</taxon>
        <taxon>Neopterygii</taxon>
        <taxon>Teleostei</taxon>
        <taxon>Neoteleostei</taxon>
        <taxon>Acanthomorphata</taxon>
        <taxon>Syngnathiaria</taxon>
        <taxon>Syngnathiformes</taxon>
        <taxon>Syngnathoidei</taxon>
        <taxon>Syngnathidae</taxon>
        <taxon>Hippocampus</taxon>
    </lineage>
</organism>
<evidence type="ECO:0000256" key="2">
    <source>
        <dbReference type="ARBA" id="ARBA00022475"/>
    </source>
</evidence>
<feature type="transmembrane region" description="Helical" evidence="13">
    <location>
        <begin position="57"/>
        <end position="81"/>
    </location>
</feature>
<evidence type="ECO:0000313" key="16">
    <source>
        <dbReference type="Proteomes" id="UP000264820"/>
    </source>
</evidence>
<feature type="domain" description="G-protein coupled receptors family 1 profile" evidence="14">
    <location>
        <begin position="39"/>
        <end position="290"/>
    </location>
</feature>
<comment type="subcellular location">
    <subcellularLocation>
        <location evidence="1">Cell membrane</location>
        <topology evidence="1">Multi-pass membrane protein</topology>
    </subcellularLocation>
</comment>
<evidence type="ECO:0000256" key="9">
    <source>
        <dbReference type="ARBA" id="ARBA00023157"/>
    </source>
</evidence>
<dbReference type="PRINTS" id="PR00245">
    <property type="entry name" value="OLFACTORYR"/>
</dbReference>
<reference evidence="15" key="2">
    <citation type="submission" date="2025-09" db="UniProtKB">
        <authorList>
            <consortium name="Ensembl"/>
        </authorList>
    </citation>
    <scope>IDENTIFICATION</scope>
</reference>
<dbReference type="Ensembl" id="ENSHCOT00000027943.1">
    <property type="protein sequence ID" value="ENSHCOP00000015121.1"/>
    <property type="gene ID" value="ENSHCOG00000018666.1"/>
</dbReference>
<name>A0A3Q2YBD5_HIPCM</name>
<keyword evidence="7" id="KW-0297">G-protein coupled receptor</keyword>
<dbReference type="GO" id="GO:0004930">
    <property type="term" value="F:G protein-coupled receptor activity"/>
    <property type="evidence" value="ECO:0007669"/>
    <property type="project" value="UniProtKB-KW"/>
</dbReference>
<evidence type="ECO:0000256" key="5">
    <source>
        <dbReference type="ARBA" id="ARBA00022725"/>
    </source>
</evidence>
<dbReference type="GeneTree" id="ENSGT01030000234640"/>
<keyword evidence="5" id="KW-0552">Olfaction</keyword>
<dbReference type="Proteomes" id="UP000264820">
    <property type="component" value="Unplaced"/>
</dbReference>
<protein>
    <recommendedName>
        <fullName evidence="14">G-protein coupled receptors family 1 profile domain-containing protein</fullName>
    </recommendedName>
</protein>
<keyword evidence="16" id="KW-1185">Reference proteome</keyword>
<feature type="transmembrane region" description="Helical" evidence="13">
    <location>
        <begin position="140"/>
        <end position="161"/>
    </location>
</feature>
<dbReference type="PROSITE" id="PS50262">
    <property type="entry name" value="G_PROTEIN_RECEP_F1_2"/>
    <property type="match status" value="1"/>
</dbReference>
<dbReference type="GO" id="GO:0004984">
    <property type="term" value="F:olfactory receptor activity"/>
    <property type="evidence" value="ECO:0007669"/>
    <property type="project" value="InterPro"/>
</dbReference>
<reference evidence="15" key="1">
    <citation type="submission" date="2025-08" db="UniProtKB">
        <authorList>
            <consortium name="Ensembl"/>
        </authorList>
    </citation>
    <scope>IDENTIFICATION</scope>
</reference>
<evidence type="ECO:0000256" key="13">
    <source>
        <dbReference type="SAM" id="Phobius"/>
    </source>
</evidence>
<evidence type="ECO:0000256" key="7">
    <source>
        <dbReference type="ARBA" id="ARBA00023040"/>
    </source>
</evidence>
<keyword evidence="11" id="KW-0325">Glycoprotein</keyword>
<dbReference type="GO" id="GO:0005549">
    <property type="term" value="F:odorant binding"/>
    <property type="evidence" value="ECO:0007669"/>
    <property type="project" value="TreeGrafter"/>
</dbReference>
<feature type="transmembrane region" description="Helical" evidence="13">
    <location>
        <begin position="195"/>
        <end position="217"/>
    </location>
</feature>
<evidence type="ECO:0000259" key="14">
    <source>
        <dbReference type="PROSITE" id="PS50262"/>
    </source>
</evidence>
<dbReference type="FunFam" id="1.20.1070.10:FF:000024">
    <property type="entry name" value="Olfactory receptor"/>
    <property type="match status" value="1"/>
</dbReference>
<dbReference type="InterPro" id="IPR000725">
    <property type="entry name" value="Olfact_rcpt"/>
</dbReference>
<accession>A0A3Q2YBD5</accession>
<evidence type="ECO:0000256" key="10">
    <source>
        <dbReference type="ARBA" id="ARBA00023170"/>
    </source>
</evidence>
<dbReference type="GO" id="GO:0005886">
    <property type="term" value="C:plasma membrane"/>
    <property type="evidence" value="ECO:0007669"/>
    <property type="project" value="UniProtKB-SubCell"/>
</dbReference>
<evidence type="ECO:0000313" key="15">
    <source>
        <dbReference type="Ensembl" id="ENSHCOP00000015121.1"/>
    </source>
</evidence>
<dbReference type="PANTHER" id="PTHR26451:SF847">
    <property type="entry name" value="ODORANT RECEPTOR-RELATED"/>
    <property type="match status" value="1"/>
</dbReference>
<evidence type="ECO:0000256" key="12">
    <source>
        <dbReference type="ARBA" id="ARBA00023224"/>
    </source>
</evidence>
<dbReference type="Pfam" id="PF13853">
    <property type="entry name" value="7tm_4"/>
    <property type="match status" value="1"/>
</dbReference>
<proteinExistence type="predicted"/>
<dbReference type="OMA" id="YRFAAFT"/>
<evidence type="ECO:0000256" key="11">
    <source>
        <dbReference type="ARBA" id="ARBA00023180"/>
    </source>
</evidence>
<keyword evidence="3" id="KW-0716">Sensory transduction</keyword>
<dbReference type="Gene3D" id="1.20.1070.10">
    <property type="entry name" value="Rhodopsin 7-helix transmembrane proteins"/>
    <property type="match status" value="1"/>
</dbReference>
<keyword evidence="9" id="KW-1015">Disulfide bond</keyword>
<keyword evidence="8 13" id="KW-0472">Membrane</keyword>
<feature type="transmembrane region" description="Helical" evidence="13">
    <location>
        <begin position="238"/>
        <end position="258"/>
    </location>
</feature>